<dbReference type="Proteomes" id="UP001061070">
    <property type="component" value="Unassembled WGS sequence"/>
</dbReference>
<sequence length="48" mass="4811">MSKIIKISAGIGLAVAMAACSATPADAGKTGAKPIGEPTAYYGRDRDN</sequence>
<accession>A0ABQ0QE87</accession>
<evidence type="ECO:0000313" key="3">
    <source>
        <dbReference type="EMBL" id="GBR15398.1"/>
    </source>
</evidence>
<reference evidence="3" key="1">
    <citation type="submission" date="2013-04" db="EMBL/GenBank/DDBJ databases">
        <title>The genome sequencing project of 58 acetic acid bacteria.</title>
        <authorList>
            <person name="Okamoto-Kainuma A."/>
            <person name="Ishikawa M."/>
            <person name="Umino S."/>
            <person name="Koizumi Y."/>
            <person name="Shiwa Y."/>
            <person name="Yoshikawa H."/>
            <person name="Matsutani M."/>
            <person name="Matsushita K."/>
        </authorList>
    </citation>
    <scope>NUCLEOTIDE SEQUENCE</scope>
    <source>
        <strain evidence="3">NRIC 0228</strain>
    </source>
</reference>
<dbReference type="EMBL" id="BAQW01000013">
    <property type="protein sequence ID" value="GBR15398.1"/>
    <property type="molecule type" value="Genomic_DNA"/>
</dbReference>
<evidence type="ECO:0000313" key="4">
    <source>
        <dbReference type="Proteomes" id="UP001061070"/>
    </source>
</evidence>
<dbReference type="PROSITE" id="PS51257">
    <property type="entry name" value="PROKAR_LIPOPROTEIN"/>
    <property type="match status" value="1"/>
</dbReference>
<dbReference type="RefSeq" id="WP_167384258.1">
    <property type="nucleotide sequence ID" value="NZ_BAQW01000013.1"/>
</dbReference>
<feature type="region of interest" description="Disordered" evidence="1">
    <location>
        <begin position="24"/>
        <end position="48"/>
    </location>
</feature>
<organism evidence="3 4">
    <name type="scientific">Gluconobacter frateurii NRIC 0228</name>
    <dbReference type="NCBI Taxonomy" id="1307946"/>
    <lineage>
        <taxon>Bacteria</taxon>
        <taxon>Pseudomonadati</taxon>
        <taxon>Pseudomonadota</taxon>
        <taxon>Alphaproteobacteria</taxon>
        <taxon>Acetobacterales</taxon>
        <taxon>Acetobacteraceae</taxon>
        <taxon>Gluconobacter</taxon>
    </lineage>
</organism>
<name>A0ABQ0QE87_9PROT</name>
<comment type="caution">
    <text evidence="3">The sequence shown here is derived from an EMBL/GenBank/DDBJ whole genome shotgun (WGS) entry which is preliminary data.</text>
</comment>
<evidence type="ECO:0008006" key="5">
    <source>
        <dbReference type="Google" id="ProtNLM"/>
    </source>
</evidence>
<keyword evidence="2" id="KW-0732">Signal</keyword>
<proteinExistence type="predicted"/>
<keyword evidence="4" id="KW-1185">Reference proteome</keyword>
<feature type="signal peptide" evidence="2">
    <location>
        <begin position="1"/>
        <end position="27"/>
    </location>
</feature>
<gene>
    <name evidence="3" type="ORF">AA0228_2502</name>
</gene>
<feature type="chain" id="PRO_5045435288" description="Lipoprotein" evidence="2">
    <location>
        <begin position="28"/>
        <end position="48"/>
    </location>
</feature>
<evidence type="ECO:0000256" key="1">
    <source>
        <dbReference type="SAM" id="MobiDB-lite"/>
    </source>
</evidence>
<evidence type="ECO:0000256" key="2">
    <source>
        <dbReference type="SAM" id="SignalP"/>
    </source>
</evidence>
<protein>
    <recommendedName>
        <fullName evidence="5">Lipoprotein</fullName>
    </recommendedName>
</protein>